<protein>
    <recommendedName>
        <fullName evidence="2">precorrin-2 dehydrogenase</fullName>
        <ecNumber evidence="2">1.3.1.76</ecNumber>
    </recommendedName>
</protein>
<dbReference type="GO" id="GO:0019354">
    <property type="term" value="P:siroheme biosynthetic process"/>
    <property type="evidence" value="ECO:0007669"/>
    <property type="project" value="UniProtKB-UniPathway"/>
</dbReference>
<evidence type="ECO:0000256" key="6">
    <source>
        <dbReference type="ARBA" id="ARBA00047561"/>
    </source>
</evidence>
<evidence type="ECO:0000259" key="7">
    <source>
        <dbReference type="Pfam" id="PF10414"/>
    </source>
</evidence>
<sequence>MQYFPIFLDADKLTAVIIGGGSVAARKLELVCKTAAKVIVVSPQINQTVKTLIDRHDIQWHQVQYDKTLIQHANLVIAATNDGKTNAQISADANALNILVNVVDSPELCTYITPAIIDRDPMLIALSSSGSAPILLQMLKSQIEQTLPSHYGKLAQFCGENRRQVQALINDFASRKSFWQETLTGKIAELIFDDETTAAQQLFKEQLSEYQQHKPHQVGQLSIVVTQDNNPDLLTLSAYQALQIADVVYLEPHLSQNFYEFARRDSEKAPAFDLAALHSDIESGQRVVVITDNQHMLSKLEYRNVKVFVSGKSA</sequence>
<comment type="pathway">
    <text evidence="1">Porphyrin-containing compound metabolism; siroheme biosynthesis; sirohydrochlorin from precorrin-2: step 1/1.</text>
</comment>
<dbReference type="InterPro" id="IPR028161">
    <property type="entry name" value="Met8-like"/>
</dbReference>
<evidence type="ECO:0000256" key="2">
    <source>
        <dbReference type="ARBA" id="ARBA00012400"/>
    </source>
</evidence>
<dbReference type="Gene3D" id="3.30.160.110">
    <property type="entry name" value="Siroheme synthase, domain 2"/>
    <property type="match status" value="1"/>
</dbReference>
<keyword evidence="3" id="KW-0560">Oxidoreductase</keyword>
<dbReference type="RefSeq" id="WP_138321702.1">
    <property type="nucleotide sequence ID" value="NZ_VCBC01000023.1"/>
</dbReference>
<dbReference type="PANTHER" id="PTHR35330:SF1">
    <property type="entry name" value="SIROHEME BIOSYNTHESIS PROTEIN MET8"/>
    <property type="match status" value="1"/>
</dbReference>
<dbReference type="SUPFAM" id="SSF75615">
    <property type="entry name" value="Siroheme synthase middle domains-like"/>
    <property type="match status" value="1"/>
</dbReference>
<dbReference type="InterPro" id="IPR014777">
    <property type="entry name" value="4pyrrole_Mease_sub1"/>
</dbReference>
<dbReference type="SUPFAM" id="SSF51735">
    <property type="entry name" value="NAD(P)-binding Rossmann-fold domains"/>
    <property type="match status" value="1"/>
</dbReference>
<dbReference type="UniPathway" id="UPA00262">
    <property type="reaction ID" value="UER00222"/>
</dbReference>
<dbReference type="GO" id="GO:0008168">
    <property type="term" value="F:methyltransferase activity"/>
    <property type="evidence" value="ECO:0007669"/>
    <property type="project" value="InterPro"/>
</dbReference>
<name>A0A5R9IBF7_9GAMM</name>
<dbReference type="Pfam" id="PF10414">
    <property type="entry name" value="CysG_dimeriser"/>
    <property type="match status" value="1"/>
</dbReference>
<dbReference type="InterPro" id="IPR037115">
    <property type="entry name" value="Sirohaem_synt_dimer_dom_sf"/>
</dbReference>
<dbReference type="Gene3D" id="3.40.1010.10">
    <property type="entry name" value="Cobalt-precorrin-4 Transmethylase, Domain 1"/>
    <property type="match status" value="1"/>
</dbReference>
<evidence type="ECO:0000256" key="4">
    <source>
        <dbReference type="ARBA" id="ARBA00023027"/>
    </source>
</evidence>
<dbReference type="InterPro" id="IPR019478">
    <property type="entry name" value="Sirohaem_synthase_dimer_dom"/>
</dbReference>
<dbReference type="NCBIfam" id="TIGR01470">
    <property type="entry name" value="cysG_Nterm"/>
    <property type="match status" value="1"/>
</dbReference>
<organism evidence="8 9">
    <name type="scientific">Thalassotalea litorea</name>
    <dbReference type="NCBI Taxonomy" id="2020715"/>
    <lineage>
        <taxon>Bacteria</taxon>
        <taxon>Pseudomonadati</taxon>
        <taxon>Pseudomonadota</taxon>
        <taxon>Gammaproteobacteria</taxon>
        <taxon>Alteromonadales</taxon>
        <taxon>Colwelliaceae</taxon>
        <taxon>Thalassotalea</taxon>
    </lineage>
</organism>
<dbReference type="GO" id="GO:0004325">
    <property type="term" value="F:ferrochelatase activity"/>
    <property type="evidence" value="ECO:0007669"/>
    <property type="project" value="InterPro"/>
</dbReference>
<dbReference type="EC" id="1.3.1.76" evidence="2"/>
<dbReference type="Pfam" id="PF13241">
    <property type="entry name" value="NAD_binding_7"/>
    <property type="match status" value="1"/>
</dbReference>
<evidence type="ECO:0000256" key="3">
    <source>
        <dbReference type="ARBA" id="ARBA00023002"/>
    </source>
</evidence>
<reference evidence="8 9" key="1">
    <citation type="submission" date="2019-05" db="EMBL/GenBank/DDBJ databases">
        <title>Genome sequences of Thalassotalea litorea 1K03283.</title>
        <authorList>
            <person name="Zhang D."/>
        </authorList>
    </citation>
    <scope>NUCLEOTIDE SEQUENCE [LARGE SCALE GENOMIC DNA]</scope>
    <source>
        <strain evidence="8 9">MCCC 1K03283</strain>
    </source>
</reference>
<evidence type="ECO:0000313" key="8">
    <source>
        <dbReference type="EMBL" id="TLU59945.1"/>
    </source>
</evidence>
<dbReference type="PANTHER" id="PTHR35330">
    <property type="entry name" value="SIROHEME BIOSYNTHESIS PROTEIN MET8"/>
    <property type="match status" value="1"/>
</dbReference>
<dbReference type="GO" id="GO:0043115">
    <property type="term" value="F:precorrin-2 dehydrogenase activity"/>
    <property type="evidence" value="ECO:0007669"/>
    <property type="project" value="UniProtKB-EC"/>
</dbReference>
<comment type="catalytic activity">
    <reaction evidence="6">
        <text>precorrin-2 + NAD(+) = sirohydrochlorin + NADH + 2 H(+)</text>
        <dbReference type="Rhea" id="RHEA:15613"/>
        <dbReference type="ChEBI" id="CHEBI:15378"/>
        <dbReference type="ChEBI" id="CHEBI:57540"/>
        <dbReference type="ChEBI" id="CHEBI:57945"/>
        <dbReference type="ChEBI" id="CHEBI:58351"/>
        <dbReference type="ChEBI" id="CHEBI:58827"/>
        <dbReference type="EC" id="1.3.1.76"/>
    </reaction>
</comment>
<gene>
    <name evidence="8" type="ORF">FE810_16520</name>
</gene>
<keyword evidence="9" id="KW-1185">Reference proteome</keyword>
<dbReference type="InterPro" id="IPR006367">
    <property type="entry name" value="Sirohaem_synthase_N"/>
</dbReference>
<comment type="caution">
    <text evidence="8">The sequence shown here is derived from an EMBL/GenBank/DDBJ whole genome shotgun (WGS) entry which is preliminary data.</text>
</comment>
<dbReference type="Gene3D" id="3.40.50.720">
    <property type="entry name" value="NAD(P)-binding Rossmann-like Domain"/>
    <property type="match status" value="1"/>
</dbReference>
<dbReference type="EMBL" id="VCBC01000023">
    <property type="protein sequence ID" value="TLU59945.1"/>
    <property type="molecule type" value="Genomic_DNA"/>
</dbReference>
<feature type="domain" description="Sirohaem synthase dimerisation" evidence="7">
    <location>
        <begin position="150"/>
        <end position="207"/>
    </location>
</feature>
<evidence type="ECO:0000256" key="1">
    <source>
        <dbReference type="ARBA" id="ARBA00005010"/>
    </source>
</evidence>
<dbReference type="AlphaFoldDB" id="A0A5R9IBF7"/>
<proteinExistence type="predicted"/>
<dbReference type="Proteomes" id="UP000307790">
    <property type="component" value="Unassembled WGS sequence"/>
</dbReference>
<dbReference type="OrthoDB" id="9815856at2"/>
<dbReference type="Gene3D" id="1.10.8.210">
    <property type="entry name" value="Sirohaem synthase, dimerisation domain"/>
    <property type="match status" value="1"/>
</dbReference>
<keyword evidence="4" id="KW-0520">NAD</keyword>
<evidence type="ECO:0000313" key="9">
    <source>
        <dbReference type="Proteomes" id="UP000307790"/>
    </source>
</evidence>
<dbReference type="SUPFAM" id="SSF53790">
    <property type="entry name" value="Tetrapyrrole methylase"/>
    <property type="match status" value="1"/>
</dbReference>
<dbReference type="InterPro" id="IPR035996">
    <property type="entry name" value="4pyrrol_Methylase_sf"/>
</dbReference>
<accession>A0A5R9IBF7</accession>
<evidence type="ECO:0000256" key="5">
    <source>
        <dbReference type="ARBA" id="ARBA00023244"/>
    </source>
</evidence>
<keyword evidence="5" id="KW-0627">Porphyrin biosynthesis</keyword>
<dbReference type="InterPro" id="IPR036291">
    <property type="entry name" value="NAD(P)-bd_dom_sf"/>
</dbReference>